<proteinExistence type="predicted"/>
<keyword evidence="2" id="KW-1185">Reference proteome</keyword>
<name>A0ACA9Q5D8_9GLOM</name>
<gene>
    <name evidence="1" type="ORF">RPERSI_LOCUS12873</name>
</gene>
<evidence type="ECO:0000313" key="2">
    <source>
        <dbReference type="Proteomes" id="UP000789920"/>
    </source>
</evidence>
<comment type="caution">
    <text evidence="1">The sequence shown here is derived from an EMBL/GenBank/DDBJ whole genome shotgun (WGS) entry which is preliminary data.</text>
</comment>
<reference evidence="1" key="1">
    <citation type="submission" date="2021-06" db="EMBL/GenBank/DDBJ databases">
        <authorList>
            <person name="Kallberg Y."/>
            <person name="Tangrot J."/>
            <person name="Rosling A."/>
        </authorList>
    </citation>
    <scope>NUCLEOTIDE SEQUENCE</scope>
    <source>
        <strain evidence="1">MA461A</strain>
    </source>
</reference>
<protein>
    <submittedName>
        <fullName evidence="1">27456_t:CDS:1</fullName>
    </submittedName>
</protein>
<organism evidence="1 2">
    <name type="scientific">Racocetra persica</name>
    <dbReference type="NCBI Taxonomy" id="160502"/>
    <lineage>
        <taxon>Eukaryota</taxon>
        <taxon>Fungi</taxon>
        <taxon>Fungi incertae sedis</taxon>
        <taxon>Mucoromycota</taxon>
        <taxon>Glomeromycotina</taxon>
        <taxon>Glomeromycetes</taxon>
        <taxon>Diversisporales</taxon>
        <taxon>Gigasporaceae</taxon>
        <taxon>Racocetra</taxon>
    </lineage>
</organism>
<dbReference type="Proteomes" id="UP000789920">
    <property type="component" value="Unassembled WGS sequence"/>
</dbReference>
<dbReference type="EMBL" id="CAJVQC010027970">
    <property type="protein sequence ID" value="CAG8738150.1"/>
    <property type="molecule type" value="Genomic_DNA"/>
</dbReference>
<evidence type="ECO:0000313" key="1">
    <source>
        <dbReference type="EMBL" id="CAG8738150.1"/>
    </source>
</evidence>
<accession>A0ACA9Q5D8</accession>
<sequence length="199" mass="23954">NYSKFTRHLNKNEDAIMKEDRREKFYRENYINKVNYKLLEDFPIWLGGLGLGYLSHLFRGKKWQEIIKMNYKDLKQLGVLSFRNRATLIRNFVIVRRQLAGQKIELPNNIEEKNFEKEKKLKYLQFYKENYVNVNFKLLEDFPAWLNGIKLAHLSNLFEGKEWYEIIEMTKEDLKNLGVTTSNAKNKLVANFLHIKREL</sequence>
<feature type="non-terminal residue" evidence="1">
    <location>
        <position position="199"/>
    </location>
</feature>
<feature type="non-terminal residue" evidence="1">
    <location>
        <position position="1"/>
    </location>
</feature>